<dbReference type="GO" id="GO:0016787">
    <property type="term" value="F:hydrolase activity"/>
    <property type="evidence" value="ECO:0007669"/>
    <property type="project" value="UniProtKB-KW"/>
</dbReference>
<dbReference type="CDD" id="cd09641">
    <property type="entry name" value="Cas3''_I"/>
    <property type="match status" value="1"/>
</dbReference>
<dbReference type="HOGENOM" id="CLU_010123_0_0_9"/>
<feature type="domain" description="HD Cas3-type" evidence="10">
    <location>
        <begin position="15"/>
        <end position="233"/>
    </location>
</feature>
<evidence type="ECO:0000256" key="4">
    <source>
        <dbReference type="ARBA" id="ARBA00022741"/>
    </source>
</evidence>
<gene>
    <name evidence="11" type="ORF">HMPREF9282_01044</name>
</gene>
<dbReference type="SUPFAM" id="SSF109604">
    <property type="entry name" value="HD-domain/PDEase-like"/>
    <property type="match status" value="1"/>
</dbReference>
<dbReference type="OrthoDB" id="9810236at2"/>
<dbReference type="InterPro" id="IPR006483">
    <property type="entry name" value="CRISPR-assoc_Cas3_HD"/>
</dbReference>
<dbReference type="InterPro" id="IPR006674">
    <property type="entry name" value="HD_domain"/>
</dbReference>
<feature type="region of interest" description="Disordered" evidence="9">
    <location>
        <begin position="802"/>
        <end position="823"/>
    </location>
</feature>
<comment type="similarity">
    <text evidence="2">In the central section; belongs to the CRISPR-associated helicase Cas3 family.</text>
</comment>
<evidence type="ECO:0000259" key="10">
    <source>
        <dbReference type="PROSITE" id="PS51643"/>
    </source>
</evidence>
<evidence type="ECO:0000313" key="12">
    <source>
        <dbReference type="Proteomes" id="UP000009891"/>
    </source>
</evidence>
<protein>
    <submittedName>
        <fullName evidence="11">CRISPR-associated helicase cas3</fullName>
    </submittedName>
</protein>
<dbReference type="AlphaFoldDB" id="K9DI22"/>
<dbReference type="RefSeq" id="WP_006555931.1">
    <property type="nucleotide sequence ID" value="NZ_JH992937.1"/>
</dbReference>
<keyword evidence="12" id="KW-1185">Reference proteome</keyword>
<evidence type="ECO:0000256" key="9">
    <source>
        <dbReference type="SAM" id="MobiDB-lite"/>
    </source>
</evidence>
<dbReference type="PROSITE" id="PS51643">
    <property type="entry name" value="HD_CAS3"/>
    <property type="match status" value="1"/>
</dbReference>
<comment type="caution">
    <text evidence="11">The sequence shown here is derived from an EMBL/GenBank/DDBJ whole genome shotgun (WGS) entry which is preliminary data.</text>
</comment>
<evidence type="ECO:0000313" key="11">
    <source>
        <dbReference type="EMBL" id="EKU78427.1"/>
    </source>
</evidence>
<evidence type="ECO:0000256" key="6">
    <source>
        <dbReference type="ARBA" id="ARBA00022806"/>
    </source>
</evidence>
<comment type="similarity">
    <text evidence="1">In the N-terminal section; belongs to the CRISPR-associated nuclease Cas3-HD family.</text>
</comment>
<dbReference type="Pfam" id="PF22590">
    <property type="entry name" value="Cas3-like_C_2"/>
    <property type="match status" value="1"/>
</dbReference>
<dbReference type="GO" id="GO:0003677">
    <property type="term" value="F:DNA binding"/>
    <property type="evidence" value="ECO:0007669"/>
    <property type="project" value="InterPro"/>
</dbReference>
<dbReference type="Gene3D" id="1.10.3210.30">
    <property type="match status" value="1"/>
</dbReference>
<keyword evidence="6" id="KW-0347">Helicase</keyword>
<accession>K9DI22</accession>
<keyword evidence="4" id="KW-0547">Nucleotide-binding</keyword>
<dbReference type="Pfam" id="PF01966">
    <property type="entry name" value="HD"/>
    <property type="match status" value="1"/>
</dbReference>
<keyword evidence="5" id="KW-0378">Hydrolase</keyword>
<evidence type="ECO:0000256" key="3">
    <source>
        <dbReference type="ARBA" id="ARBA00022723"/>
    </source>
</evidence>
<dbReference type="InterPro" id="IPR054712">
    <property type="entry name" value="Cas3-like_dom"/>
</dbReference>
<name>K9DI22_9FIRM</name>
<reference evidence="11 12" key="1">
    <citation type="submission" date="2012-09" db="EMBL/GenBank/DDBJ databases">
        <title>The Genome Sequence of Veillonella ratti ACS-216-V-COL6B.</title>
        <authorList>
            <consortium name="The Broad Institute Genome Sequencing Platform"/>
            <person name="Earl A."/>
            <person name="Ward D."/>
            <person name="Feldgarden M."/>
            <person name="Gevers D."/>
            <person name="Saerens B."/>
            <person name="Vaneechoutte M."/>
            <person name="Walker B."/>
            <person name="Young S.K."/>
            <person name="Zeng Q."/>
            <person name="Gargeya S."/>
            <person name="Fitzgerald M."/>
            <person name="Haas B."/>
            <person name="Abouelleil A."/>
            <person name="Alvarado L."/>
            <person name="Arachchi H.M."/>
            <person name="Berlin A."/>
            <person name="Chapman S.B."/>
            <person name="Goldberg J."/>
            <person name="Griggs A."/>
            <person name="Gujja S."/>
            <person name="Hansen M."/>
            <person name="Howarth C."/>
            <person name="Imamovic A."/>
            <person name="Larimer J."/>
            <person name="McCowen C."/>
            <person name="Montmayeur A."/>
            <person name="Murphy C."/>
            <person name="Neiman D."/>
            <person name="Pearson M."/>
            <person name="Priest M."/>
            <person name="Roberts A."/>
            <person name="Saif S."/>
            <person name="Shea T."/>
            <person name="Sisk P."/>
            <person name="Sykes S."/>
            <person name="Wortman J."/>
            <person name="Nusbaum C."/>
            <person name="Birren B."/>
        </authorList>
    </citation>
    <scope>NUCLEOTIDE SEQUENCE [LARGE SCALE GENOMIC DNA]</scope>
    <source>
        <strain evidence="11 12">ACS-216-V-Col6b</strain>
    </source>
</reference>
<dbReference type="Pfam" id="PF04851">
    <property type="entry name" value="ResIII"/>
    <property type="match status" value="1"/>
</dbReference>
<evidence type="ECO:0000256" key="5">
    <source>
        <dbReference type="ARBA" id="ARBA00022801"/>
    </source>
</evidence>
<keyword evidence="7" id="KW-0067">ATP-binding</keyword>
<dbReference type="InterPro" id="IPR006935">
    <property type="entry name" value="Helicase/UvrB_N"/>
</dbReference>
<evidence type="ECO:0000256" key="8">
    <source>
        <dbReference type="ARBA" id="ARBA00023118"/>
    </source>
</evidence>
<dbReference type="NCBIfam" id="TIGR01596">
    <property type="entry name" value="cas3_HD"/>
    <property type="match status" value="1"/>
</dbReference>
<dbReference type="GO" id="GO:0005524">
    <property type="term" value="F:ATP binding"/>
    <property type="evidence" value="ECO:0007669"/>
    <property type="project" value="UniProtKB-KW"/>
</dbReference>
<dbReference type="CDD" id="cd17930">
    <property type="entry name" value="DEXHc_cas3"/>
    <property type="match status" value="1"/>
</dbReference>
<dbReference type="Gene3D" id="3.40.50.300">
    <property type="entry name" value="P-loop containing nucleotide triphosphate hydrolases"/>
    <property type="match status" value="2"/>
</dbReference>
<evidence type="ECO:0000256" key="7">
    <source>
        <dbReference type="ARBA" id="ARBA00022840"/>
    </source>
</evidence>
<dbReference type="GO" id="GO:0004386">
    <property type="term" value="F:helicase activity"/>
    <property type="evidence" value="ECO:0007669"/>
    <property type="project" value="UniProtKB-KW"/>
</dbReference>
<dbReference type="Proteomes" id="UP000009891">
    <property type="component" value="Unassembled WGS sequence"/>
</dbReference>
<dbReference type="InterPro" id="IPR027417">
    <property type="entry name" value="P-loop_NTPase"/>
</dbReference>
<organism evidence="11 12">
    <name type="scientific">Veillonella seminalis ACS-216-V-Col6b</name>
    <dbReference type="NCBI Taxonomy" id="883156"/>
    <lineage>
        <taxon>Bacteria</taxon>
        <taxon>Bacillati</taxon>
        <taxon>Bacillota</taxon>
        <taxon>Negativicutes</taxon>
        <taxon>Veillonellales</taxon>
        <taxon>Veillonellaceae</taxon>
        <taxon>Veillonella</taxon>
    </lineage>
</organism>
<dbReference type="InterPro" id="IPR038257">
    <property type="entry name" value="CRISPR-assoc_Cas3_HD_sf"/>
</dbReference>
<feature type="compositionally biased region" description="Polar residues" evidence="9">
    <location>
        <begin position="804"/>
        <end position="815"/>
    </location>
</feature>
<keyword evidence="3" id="KW-0479">Metal-binding</keyword>
<dbReference type="EMBL" id="AHAF01000005">
    <property type="protein sequence ID" value="EKU78427.1"/>
    <property type="molecule type" value="Genomic_DNA"/>
</dbReference>
<dbReference type="GO" id="GO:0051607">
    <property type="term" value="P:defense response to virus"/>
    <property type="evidence" value="ECO:0007669"/>
    <property type="project" value="UniProtKB-KW"/>
</dbReference>
<keyword evidence="8" id="KW-0051">Antiviral defense</keyword>
<dbReference type="eggNOG" id="COG1203">
    <property type="taxonomic scope" value="Bacteria"/>
</dbReference>
<evidence type="ECO:0000256" key="1">
    <source>
        <dbReference type="ARBA" id="ARBA00006847"/>
    </source>
</evidence>
<sequence length="938" mass="107671">MGELIAHIADFSNINLKKEQSLFEHLKNCAIHSQELASDIGIPTMCFLVGLLHDAGKSSVAFQEYIRGNNKGHVIHSSTGARYLQKLFKELWAGNPEYRVKVDQNERRKRKLYTELMQYAILAHHGLFDILEKDQYKFGQRLLLNPNMGESKANETIFFKELNDWCAEEFNQTLSEMFIQGYEEFSVWNDKKLKLLESYNDSNNKNDKVIARTFYEGAMARLILAILKDADIFDSSNFGREIIDKRYNTDEMNVVWSQLSERIQHFYSQFKEPTNRLNKVRGLLADEVLDKANQCAKGNFKLDMPVGSGKTYASLRFAIENAKVFQKNRIYYTTAFLSVLEQNAQEIQEVLTDKGRYPAYDAYILEHHSNVISDNIEQNNFSNNGDIADYTESEDYDYVNYLRESWEVPVILTTLVQLSNTLFAGRAASIRRFSKLINSTIIIDEIQSLPPEIIYNFNLMMNFLTHMMKVTLVHCTATPPSYDQKTVLAYPCIYGLCPIKKDLVGHKNEQVLTELTSKENSKDEVFSRVVYKSLLGENCQKIFDTEELASHIISRLNTEKSILVVLNTKKAVITLYDALKNCLADEDIALYNMTTNQCAAHRLDYIKAIKTQLKALRKGEEGTPVICISTKLIEAGVDVDFDIVYRSLIGIDSIMQSAGRCNREGKRTKKGIVYIMRYGVEDLSRLPLFNVAQKVILNMLSTNVDRTNWKFDEEDSSYLMANSISELLEQYYKSLYQTLILQNVAFLQYPIKLKNWKPELNTTLLDLLSKNKKIQEAADQGIDTMKATIENTLRRSGIPVGIVNSGSNNRGTNKPDNSKRKGKGALMQSFKTAGENFHLIDNDNVTVIVPYQNEECSQLMELLYDLIEKIKVERAIADYGRLKHLLKRLQRYTVSIRKDLIKDYKISLELDKQICILQSEDYDIEKGLIHGDMNELIF</sequence>
<dbReference type="STRING" id="883156.HMPREF9282_01044"/>
<proteinExistence type="inferred from homology"/>
<dbReference type="GO" id="GO:0046872">
    <property type="term" value="F:metal ion binding"/>
    <property type="evidence" value="ECO:0007669"/>
    <property type="project" value="UniProtKB-KW"/>
</dbReference>
<dbReference type="PATRIC" id="fig|883156.3.peg.1024"/>
<evidence type="ECO:0000256" key="2">
    <source>
        <dbReference type="ARBA" id="ARBA00009046"/>
    </source>
</evidence>
<dbReference type="SUPFAM" id="SSF52540">
    <property type="entry name" value="P-loop containing nucleoside triphosphate hydrolases"/>
    <property type="match status" value="1"/>
</dbReference>